<dbReference type="PANTHER" id="PTHR47396">
    <property type="entry name" value="TYPE I RESTRICTION ENZYME ECOKI R PROTEIN"/>
    <property type="match status" value="1"/>
</dbReference>
<organism evidence="3 4">
    <name type="scientific">Alistipes communis</name>
    <dbReference type="NCBI Taxonomy" id="2585118"/>
    <lineage>
        <taxon>Bacteria</taxon>
        <taxon>Pseudomonadati</taxon>
        <taxon>Bacteroidota</taxon>
        <taxon>Bacteroidia</taxon>
        <taxon>Bacteroidales</taxon>
        <taxon>Rikenellaceae</taxon>
        <taxon>Alistipes</taxon>
    </lineage>
</organism>
<dbReference type="Proteomes" id="UP000318946">
    <property type="component" value="Chromosome"/>
</dbReference>
<dbReference type="InterPro" id="IPR014001">
    <property type="entry name" value="Helicase_ATP-bd"/>
</dbReference>
<reference evidence="4" key="1">
    <citation type="submission" date="2019-06" db="EMBL/GenBank/DDBJ databases">
        <title>Alistipes onderdonkii subsp. vulgaris subsp. nov., Alistipes dispar sp. nov. and Alistipes communis sp. nov., isolated from human faeces, and creation of Alistipes onderdonkii subsp. onderdonkii subsp. nov.</title>
        <authorList>
            <person name="Sakamoto M."/>
            <person name="Ikeyama N."/>
            <person name="Ogata Y."/>
            <person name="Suda W."/>
            <person name="Iino T."/>
            <person name="Hattori M."/>
            <person name="Ohkuma M."/>
        </authorList>
    </citation>
    <scope>NUCLEOTIDE SEQUENCE [LARGE SCALE GENOMIC DNA]</scope>
    <source>
        <strain evidence="4">5CBH24</strain>
    </source>
</reference>
<evidence type="ECO:0000259" key="2">
    <source>
        <dbReference type="PROSITE" id="PS51194"/>
    </source>
</evidence>
<dbReference type="KEGG" id="acou:A5CBH24_22690"/>
<dbReference type="GO" id="GO:0016787">
    <property type="term" value="F:hydrolase activity"/>
    <property type="evidence" value="ECO:0007669"/>
    <property type="project" value="InterPro"/>
</dbReference>
<dbReference type="CDD" id="cd18785">
    <property type="entry name" value="SF2_C"/>
    <property type="match status" value="1"/>
</dbReference>
<evidence type="ECO:0008006" key="5">
    <source>
        <dbReference type="Google" id="ProtNLM"/>
    </source>
</evidence>
<dbReference type="PANTHER" id="PTHR47396:SF1">
    <property type="entry name" value="ATP-DEPENDENT HELICASE IRC3-RELATED"/>
    <property type="match status" value="1"/>
</dbReference>
<dbReference type="Gene3D" id="3.40.50.300">
    <property type="entry name" value="P-loop containing nucleotide triphosphate hydrolases"/>
    <property type="match status" value="2"/>
</dbReference>
<dbReference type="SUPFAM" id="SSF52540">
    <property type="entry name" value="P-loop containing nucleoside triphosphate hydrolases"/>
    <property type="match status" value="1"/>
</dbReference>
<evidence type="ECO:0000313" key="4">
    <source>
        <dbReference type="Proteomes" id="UP000318946"/>
    </source>
</evidence>
<dbReference type="GO" id="GO:0005524">
    <property type="term" value="F:ATP binding"/>
    <property type="evidence" value="ECO:0007669"/>
    <property type="project" value="InterPro"/>
</dbReference>
<dbReference type="CDD" id="cd17926">
    <property type="entry name" value="DEXHc_RE"/>
    <property type="match status" value="1"/>
</dbReference>
<dbReference type="Pfam" id="PF00271">
    <property type="entry name" value="Helicase_C"/>
    <property type="match status" value="1"/>
</dbReference>
<dbReference type="PROSITE" id="PS51194">
    <property type="entry name" value="HELICASE_CTER"/>
    <property type="match status" value="1"/>
</dbReference>
<sequence length="998" mass="112438">MVMAAIGKIIDSNPVVGGRTTNQILDTWKDGIFLKKEDITRNIKGLRSPQIGAVYAVLSHWEISSDPATVVMPTGTGKTEVMLSLLIAATCSKTMIIVPTDALRTQISNKVASLGLLSNPQFGLIKETVLKPIVGVMSHRPCSAEEAIAFMEQCNVVVTTISIIGSLSKPVQVAIANQCSHLFVDEAHHTPARSWSVVKDSFKNTKVLQFTATPFRNDDKPIGGKIIFNYPLRKAQDEGYFKPINYIPIIEWNSKQSDQIIANKAIEQLRLDIENGYDHVLMARVNSIARAEIIQKIYADSFPEYNPLSIHSKLSTRSISEIKAKIIAGECKIIVCVDMFGEGFDMPKLKIAAFHDIKKSLPTTLQLIGRFTRTSMDDSLGCASIIVNIADIDAQKEIEHLYASDADWNRLLPYLSEGRIDNQISLREFIQGFEKFPEELPIQNLLPALSAVIYKINEQEWHPERYAEGLTAIEQYEKIYYDTNQQGNTIVIVAGKKDKVAFGKIEDLFEMHWTLYIIYRNVRQKLLFINCSDNGSLFEDLAKAVTDKTANIVDATSIFRCLGHINRIKVTNVGLKDALNTLRSFTMYAGSDIEKALTEAQQKNKIKSNIFVTGYENGEETSVGCSYRGRVWSRRINNINEFTKWCDSIGAKILDSSINDEMVMQHATKYVSVDAIPNKRAISIEWPENIIGEFEKNIYIGTNEKNMKPLICIDILLSENQANGALNFIVRSDAFDSHYTYKVIDGNVSIDNVSTPLCINIGRSTLSLSEFLCKDRYFPTVRFVDGTTLQGQYMAEYRNEDVLFDREKIQVWDWAGVNIKNESQGNEKDSTSIQYHVIQKLKEQNFDIIFDDDNAGEIADVIAIEVDDVNKKVKVELFHLKFSQEDRPGARINDLYAVNGQAQKCVSWLHTRPEHIIGRMLRRGASGPKNRYELGTEEQLSIIREKVKSLYEIEYIVHIVQPGLSKAAASREQLKLLSLTEAFLWETRMIKLGVIASA</sequence>
<accession>A0A4Y1WXH4</accession>
<dbReference type="GO" id="GO:0003677">
    <property type="term" value="F:DNA binding"/>
    <property type="evidence" value="ECO:0007669"/>
    <property type="project" value="InterPro"/>
</dbReference>
<proteinExistence type="predicted"/>
<dbReference type="AlphaFoldDB" id="A0A4Y1WXH4"/>
<feature type="domain" description="Helicase C-terminal" evidence="2">
    <location>
        <begin position="265"/>
        <end position="420"/>
    </location>
</feature>
<dbReference type="SMART" id="SM00487">
    <property type="entry name" value="DEXDc"/>
    <property type="match status" value="1"/>
</dbReference>
<keyword evidence="4" id="KW-1185">Reference proteome</keyword>
<dbReference type="EMBL" id="AP019735">
    <property type="protein sequence ID" value="BBL04956.1"/>
    <property type="molecule type" value="Genomic_DNA"/>
</dbReference>
<dbReference type="InterPro" id="IPR001650">
    <property type="entry name" value="Helicase_C-like"/>
</dbReference>
<protein>
    <recommendedName>
        <fullName evidence="5">Helicase</fullName>
    </recommendedName>
</protein>
<dbReference type="GO" id="GO:0005829">
    <property type="term" value="C:cytosol"/>
    <property type="evidence" value="ECO:0007669"/>
    <property type="project" value="TreeGrafter"/>
</dbReference>
<dbReference type="InterPro" id="IPR027417">
    <property type="entry name" value="P-loop_NTPase"/>
</dbReference>
<evidence type="ECO:0000259" key="1">
    <source>
        <dbReference type="PROSITE" id="PS51192"/>
    </source>
</evidence>
<evidence type="ECO:0000313" key="3">
    <source>
        <dbReference type="EMBL" id="BBL04956.1"/>
    </source>
</evidence>
<dbReference type="OrthoDB" id="9759819at2"/>
<feature type="domain" description="Helicase ATP-binding" evidence="1">
    <location>
        <begin position="59"/>
        <end position="232"/>
    </location>
</feature>
<dbReference type="InterPro" id="IPR050742">
    <property type="entry name" value="Helicase_Restrict-Modif_Enz"/>
</dbReference>
<dbReference type="PROSITE" id="PS51192">
    <property type="entry name" value="HELICASE_ATP_BIND_1"/>
    <property type="match status" value="1"/>
</dbReference>
<dbReference type="SMART" id="SM00490">
    <property type="entry name" value="HELICc"/>
    <property type="match status" value="1"/>
</dbReference>
<dbReference type="InterPro" id="IPR006935">
    <property type="entry name" value="Helicase/UvrB_N"/>
</dbReference>
<name>A0A4Y1WXH4_9BACT</name>
<dbReference type="Pfam" id="PF04851">
    <property type="entry name" value="ResIII"/>
    <property type="match status" value="1"/>
</dbReference>
<gene>
    <name evidence="3" type="ORF">A5CBH24_22690</name>
</gene>